<dbReference type="GeneID" id="95571940"/>
<accession>A0ABY5PPD2</accession>
<evidence type="ECO:0000256" key="1">
    <source>
        <dbReference type="SAM" id="SignalP"/>
    </source>
</evidence>
<sequence length="167" mass="17654">MKKTTTAALALSALALAAAAWAGYGNLQPAPAADGLSLAHDLDDEHVLAGRADSVVTATVVSRSAPVDIDGIPWIDYTVRVTHTLKGPLAKGAQAVIRQEADYGPDGTVVAYPADPFLTEGAAHIFATRYSERIDRHVFLDAVHGRVPLTPQTTATWTDAVARQRTD</sequence>
<name>A0ABY5PPD2_9ACTN</name>
<evidence type="ECO:0000313" key="3">
    <source>
        <dbReference type="Proteomes" id="UP001057738"/>
    </source>
</evidence>
<evidence type="ECO:0000313" key="2">
    <source>
        <dbReference type="EMBL" id="UUY45844.1"/>
    </source>
</evidence>
<reference evidence="2" key="1">
    <citation type="submission" date="2022-08" db="EMBL/GenBank/DDBJ databases">
        <authorList>
            <person name="Tian L."/>
        </authorList>
    </citation>
    <scope>NUCLEOTIDE SEQUENCE</scope>
    <source>
        <strain evidence="2">CM253</strain>
    </source>
</reference>
<gene>
    <name evidence="2" type="ORF">NRK68_00620</name>
</gene>
<dbReference type="EMBL" id="CP102514">
    <property type="protein sequence ID" value="UUY45844.1"/>
    <property type="molecule type" value="Genomic_DNA"/>
</dbReference>
<keyword evidence="1" id="KW-0732">Signal</keyword>
<keyword evidence="3" id="KW-1185">Reference proteome</keyword>
<feature type="signal peptide" evidence="1">
    <location>
        <begin position="1"/>
        <end position="22"/>
    </location>
</feature>
<proteinExistence type="predicted"/>
<organism evidence="2 3">
    <name type="scientific">Streptomyces yangpuensis</name>
    <dbReference type="NCBI Taxonomy" id="1648182"/>
    <lineage>
        <taxon>Bacteria</taxon>
        <taxon>Bacillati</taxon>
        <taxon>Actinomycetota</taxon>
        <taxon>Actinomycetes</taxon>
        <taxon>Kitasatosporales</taxon>
        <taxon>Streptomycetaceae</taxon>
        <taxon>Streptomyces</taxon>
    </lineage>
</organism>
<protein>
    <submittedName>
        <fullName evidence="2">Uncharacterized protein</fullName>
    </submittedName>
</protein>
<feature type="chain" id="PRO_5046407708" evidence="1">
    <location>
        <begin position="23"/>
        <end position="167"/>
    </location>
</feature>
<dbReference type="Proteomes" id="UP001057738">
    <property type="component" value="Chromosome"/>
</dbReference>
<dbReference type="RefSeq" id="WP_257854373.1">
    <property type="nucleotide sequence ID" value="NZ_CP102514.1"/>
</dbReference>